<dbReference type="PANTHER" id="PTHR43719">
    <property type="entry name" value="TWO-COMPONENT HISTIDINE KINASE"/>
    <property type="match status" value="1"/>
</dbReference>
<dbReference type="Gene3D" id="1.10.287.130">
    <property type="match status" value="1"/>
</dbReference>
<dbReference type="EMBL" id="AFLW02000081">
    <property type="protein sequence ID" value="EMM82573.1"/>
    <property type="molecule type" value="Genomic_DNA"/>
</dbReference>
<dbReference type="InterPro" id="IPR036097">
    <property type="entry name" value="HisK_dim/P_sf"/>
</dbReference>
<reference evidence="5 6" key="1">
    <citation type="submission" date="2013-01" db="EMBL/GenBank/DDBJ databases">
        <authorList>
            <person name="Harkins D.M."/>
            <person name="Durkin A.S."/>
            <person name="Brinkac L.M."/>
            <person name="Haft D.H."/>
            <person name="Selengut J.D."/>
            <person name="Sanka R."/>
            <person name="DePew J."/>
            <person name="Purushe J."/>
            <person name="Hospenthal D.R."/>
            <person name="Murray C.K."/>
            <person name="Pimentel G."/>
            <person name="Wasfy M."/>
            <person name="Parker T."/>
            <person name="Miller R.S."/>
            <person name="Vinetz J.M."/>
            <person name="Sutton G.G."/>
            <person name="Nierman W.C."/>
            <person name="Fouts D.E."/>
        </authorList>
    </citation>
    <scope>NUCLEOTIDE SEQUENCE [LARGE SCALE GENOMIC DNA]</scope>
    <source>
        <strain evidence="5 6">2006001854</strain>
    </source>
</reference>
<evidence type="ECO:0000313" key="6">
    <source>
        <dbReference type="Proteomes" id="UP000012128"/>
    </source>
</evidence>
<dbReference type="AlphaFoldDB" id="M6GC99"/>
<dbReference type="SUPFAM" id="SSF47384">
    <property type="entry name" value="Homodimeric domain of signal transducing histidine kinase"/>
    <property type="match status" value="1"/>
</dbReference>
<dbReference type="SUPFAM" id="SSF55874">
    <property type="entry name" value="ATPase domain of HSP90 chaperone/DNA topoisomerase II/histidine kinase"/>
    <property type="match status" value="1"/>
</dbReference>
<dbReference type="InterPro" id="IPR003661">
    <property type="entry name" value="HisK_dim/P_dom"/>
</dbReference>
<dbReference type="Gene3D" id="3.30.565.10">
    <property type="entry name" value="Histidine kinase-like ATPase, C-terminal domain"/>
    <property type="match status" value="1"/>
</dbReference>
<evidence type="ECO:0000256" key="1">
    <source>
        <dbReference type="ARBA" id="ARBA00000085"/>
    </source>
</evidence>
<feature type="domain" description="Histidine kinase" evidence="4">
    <location>
        <begin position="1"/>
        <end position="137"/>
    </location>
</feature>
<name>M6GC99_LEPIR</name>
<keyword evidence="3" id="KW-0597">Phosphoprotein</keyword>
<evidence type="ECO:0000259" key="4">
    <source>
        <dbReference type="PROSITE" id="PS50109"/>
    </source>
</evidence>
<protein>
    <recommendedName>
        <fullName evidence="2">histidine kinase</fullName>
        <ecNumber evidence="2">2.7.13.3</ecNumber>
    </recommendedName>
</protein>
<dbReference type="PROSITE" id="PS50109">
    <property type="entry name" value="HIS_KIN"/>
    <property type="match status" value="1"/>
</dbReference>
<dbReference type="PANTHER" id="PTHR43719:SF28">
    <property type="entry name" value="PEROXIDE STRESS-ACTIVATED HISTIDINE KINASE MAK1-RELATED"/>
    <property type="match status" value="1"/>
</dbReference>
<organism evidence="5 6">
    <name type="scientific">Leptospira interrogans str. 2006001854</name>
    <dbReference type="NCBI Taxonomy" id="1001590"/>
    <lineage>
        <taxon>Bacteria</taxon>
        <taxon>Pseudomonadati</taxon>
        <taxon>Spirochaetota</taxon>
        <taxon>Spirochaetia</taxon>
        <taxon>Leptospirales</taxon>
        <taxon>Leptospiraceae</taxon>
        <taxon>Leptospira</taxon>
    </lineage>
</organism>
<evidence type="ECO:0000313" key="5">
    <source>
        <dbReference type="EMBL" id="EMM82573.1"/>
    </source>
</evidence>
<dbReference type="CDD" id="cd00082">
    <property type="entry name" value="HisKA"/>
    <property type="match status" value="1"/>
</dbReference>
<dbReference type="Proteomes" id="UP000012128">
    <property type="component" value="Unassembled WGS sequence"/>
</dbReference>
<gene>
    <name evidence="5" type="ORF">LEP1GSC037_1752</name>
</gene>
<evidence type="ECO:0000256" key="3">
    <source>
        <dbReference type="ARBA" id="ARBA00022553"/>
    </source>
</evidence>
<comment type="caution">
    <text evidence="5">The sequence shown here is derived from an EMBL/GenBank/DDBJ whole genome shotgun (WGS) entry which is preliminary data.</text>
</comment>
<keyword evidence="5" id="KW-0418">Kinase</keyword>
<keyword evidence="5" id="KW-0808">Transferase</keyword>
<accession>M6GC99</accession>
<dbReference type="SMART" id="SM00388">
    <property type="entry name" value="HisKA"/>
    <property type="match status" value="1"/>
</dbReference>
<dbReference type="InterPro" id="IPR036890">
    <property type="entry name" value="HATPase_C_sf"/>
</dbReference>
<dbReference type="InterPro" id="IPR050956">
    <property type="entry name" value="2C_system_His_kinase"/>
</dbReference>
<dbReference type="InterPro" id="IPR005467">
    <property type="entry name" value="His_kinase_dom"/>
</dbReference>
<dbReference type="EC" id="2.7.13.3" evidence="2"/>
<evidence type="ECO:0000256" key="2">
    <source>
        <dbReference type="ARBA" id="ARBA00012438"/>
    </source>
</evidence>
<comment type="catalytic activity">
    <reaction evidence="1">
        <text>ATP + protein L-histidine = ADP + protein N-phospho-L-histidine.</text>
        <dbReference type="EC" id="2.7.13.3"/>
    </reaction>
</comment>
<dbReference type="GO" id="GO:0000155">
    <property type="term" value="F:phosphorelay sensor kinase activity"/>
    <property type="evidence" value="ECO:0007669"/>
    <property type="project" value="InterPro"/>
</dbReference>
<proteinExistence type="predicted"/>
<sequence length="137" mass="15649">MNGVLGMVQLLGTTKLNDEQKEYVEVLSVSAKSLLQIINDILDFSKIEAGKVILEREVFSIRSVLDEIHDLLYPLAKQKEINFRLEGKLEIQEYVYGDPLRLRQILWNLAGNGIKFTSRGEVVLKVTQKIFLKVAYP</sequence>
<dbReference type="Pfam" id="PF00512">
    <property type="entry name" value="HisKA"/>
    <property type="match status" value="1"/>
</dbReference>